<keyword evidence="2" id="KW-0732">Signal</keyword>
<reference evidence="4" key="1">
    <citation type="submission" date="2025-08" db="UniProtKB">
        <authorList>
            <consortium name="RefSeq"/>
        </authorList>
    </citation>
    <scope>IDENTIFICATION</scope>
    <source>
        <tissue evidence="4">Entire body</tissue>
    </source>
</reference>
<dbReference type="InParanoid" id="A0A1W4WIT8"/>
<dbReference type="AlphaFoldDB" id="A0A1W4WIT8"/>
<dbReference type="KEGG" id="apln:108736062"/>
<sequence>MHYKVIVFLILVKTLLTTIVNCEETSYKDGAKDLNNMVQVRHRRSPHFSDTFRFMPGMTPSPTSSSPFLFRPLSPVDNPFSPPFRPNRHRYRQPGHHQGHGNYGKTFWDVITTTTEEPKGHITDKDRINAVTEADNISSETTMGVYISSAERNANNRNIFTDSNKKTDIKNDDSTEIKVDVRFQPEQSNYRTFITNTTDQAEIASTTTEGFKSTSSGTSPSSDDFGNSTENVPVPDNAGRHIVKVPRRCHTDKNGNCRKMW</sequence>
<feature type="signal peptide" evidence="2">
    <location>
        <begin position="1"/>
        <end position="22"/>
    </location>
</feature>
<proteinExistence type="predicted"/>
<feature type="chain" id="PRO_5010712691" evidence="2">
    <location>
        <begin position="23"/>
        <end position="261"/>
    </location>
</feature>
<evidence type="ECO:0000313" key="4">
    <source>
        <dbReference type="RefSeq" id="XP_018323844.1"/>
    </source>
</evidence>
<evidence type="ECO:0000256" key="1">
    <source>
        <dbReference type="SAM" id="MobiDB-lite"/>
    </source>
</evidence>
<feature type="compositionally biased region" description="Low complexity" evidence="1">
    <location>
        <begin position="213"/>
        <end position="222"/>
    </location>
</feature>
<evidence type="ECO:0000256" key="2">
    <source>
        <dbReference type="SAM" id="SignalP"/>
    </source>
</evidence>
<feature type="region of interest" description="Disordered" evidence="1">
    <location>
        <begin position="205"/>
        <end position="237"/>
    </location>
</feature>
<dbReference type="Proteomes" id="UP000192223">
    <property type="component" value="Unplaced"/>
</dbReference>
<organism evidence="3 4">
    <name type="scientific">Agrilus planipennis</name>
    <name type="common">Emerald ash borer</name>
    <name type="synonym">Agrilus marcopoli</name>
    <dbReference type="NCBI Taxonomy" id="224129"/>
    <lineage>
        <taxon>Eukaryota</taxon>
        <taxon>Metazoa</taxon>
        <taxon>Ecdysozoa</taxon>
        <taxon>Arthropoda</taxon>
        <taxon>Hexapoda</taxon>
        <taxon>Insecta</taxon>
        <taxon>Pterygota</taxon>
        <taxon>Neoptera</taxon>
        <taxon>Endopterygota</taxon>
        <taxon>Coleoptera</taxon>
        <taxon>Polyphaga</taxon>
        <taxon>Elateriformia</taxon>
        <taxon>Buprestoidea</taxon>
        <taxon>Buprestidae</taxon>
        <taxon>Agrilinae</taxon>
        <taxon>Agrilus</taxon>
    </lineage>
</organism>
<dbReference type="RefSeq" id="XP_018323844.1">
    <property type="nucleotide sequence ID" value="XM_018468342.2"/>
</dbReference>
<accession>A0A1W4WIT8</accession>
<evidence type="ECO:0000313" key="3">
    <source>
        <dbReference type="Proteomes" id="UP000192223"/>
    </source>
</evidence>
<keyword evidence="3" id="KW-1185">Reference proteome</keyword>
<gene>
    <name evidence="4" type="primary">LOC108736062</name>
</gene>
<name>A0A1W4WIT8_AGRPL</name>
<dbReference type="GeneID" id="108736062"/>
<protein>
    <submittedName>
        <fullName evidence="4">Uncharacterized protein LOC108736062</fullName>
    </submittedName>
</protein>